<dbReference type="PANTHER" id="PTHR12705">
    <property type="entry name" value="ORIGIN RECOGNITION COMPLEX SUBUNIT 5"/>
    <property type="match status" value="1"/>
</dbReference>
<evidence type="ECO:0000259" key="7">
    <source>
        <dbReference type="Pfam" id="PF13191"/>
    </source>
</evidence>
<dbReference type="Proteomes" id="UP001151699">
    <property type="component" value="Chromosome C"/>
</dbReference>
<dbReference type="EMBL" id="WJQU01000004">
    <property type="protein sequence ID" value="KAJ6635334.1"/>
    <property type="molecule type" value="Genomic_DNA"/>
</dbReference>
<dbReference type="PANTHER" id="PTHR12705:SF0">
    <property type="entry name" value="ORIGIN RECOGNITION COMPLEX SUBUNIT 5"/>
    <property type="match status" value="1"/>
</dbReference>
<name>A0A9Q0MPJ8_9DIPT</name>
<dbReference type="Pfam" id="PF14630">
    <property type="entry name" value="ORC5_C"/>
    <property type="match status" value="1"/>
</dbReference>
<evidence type="ECO:0000313" key="11">
    <source>
        <dbReference type="Proteomes" id="UP001151699"/>
    </source>
</evidence>
<dbReference type="Pfam" id="PF21639">
    <property type="entry name" value="ORC5_lid"/>
    <property type="match status" value="1"/>
</dbReference>
<dbReference type="Gene3D" id="3.40.50.300">
    <property type="entry name" value="P-loop containing nucleotide triphosphate hydrolases"/>
    <property type="match status" value="1"/>
</dbReference>
<evidence type="ECO:0000259" key="8">
    <source>
        <dbReference type="Pfam" id="PF14630"/>
    </source>
</evidence>
<dbReference type="GO" id="GO:0005664">
    <property type="term" value="C:nuclear origin of replication recognition complex"/>
    <property type="evidence" value="ECO:0007669"/>
    <property type="project" value="TreeGrafter"/>
</dbReference>
<comment type="caution">
    <text evidence="10">The sequence shown here is derived from an EMBL/GenBank/DDBJ whole genome shotgun (WGS) entry which is preliminary data.</text>
</comment>
<feature type="domain" description="Orc1-like AAA ATPase" evidence="7">
    <location>
        <begin position="12"/>
        <end position="149"/>
    </location>
</feature>
<keyword evidence="11" id="KW-1185">Reference proteome</keyword>
<dbReference type="GO" id="GO:0003688">
    <property type="term" value="F:DNA replication origin binding"/>
    <property type="evidence" value="ECO:0007669"/>
    <property type="project" value="TreeGrafter"/>
</dbReference>
<dbReference type="Pfam" id="PF13191">
    <property type="entry name" value="AAA_16"/>
    <property type="match status" value="1"/>
</dbReference>
<dbReference type="OrthoDB" id="365981at2759"/>
<accession>A0A9Q0MPJ8</accession>
<keyword evidence="4" id="KW-0547">Nucleotide-binding</keyword>
<evidence type="ECO:0000256" key="5">
    <source>
        <dbReference type="ARBA" id="ARBA00022840"/>
    </source>
</evidence>
<dbReference type="AlphaFoldDB" id="A0A9Q0MPJ8"/>
<feature type="domain" description="ORC5 lid" evidence="9">
    <location>
        <begin position="226"/>
        <end position="277"/>
    </location>
</feature>
<evidence type="ECO:0000256" key="6">
    <source>
        <dbReference type="ARBA" id="ARBA00023242"/>
    </source>
</evidence>
<dbReference type="InterPro" id="IPR027417">
    <property type="entry name" value="P-loop_NTPase"/>
</dbReference>
<dbReference type="InterPro" id="IPR047088">
    <property type="entry name" value="ORC5_C"/>
</dbReference>
<proteinExistence type="inferred from homology"/>
<feature type="domain" description="Origin recognition complex subunit 5 C-terminal" evidence="8">
    <location>
        <begin position="313"/>
        <end position="448"/>
    </location>
</feature>
<evidence type="ECO:0000313" key="10">
    <source>
        <dbReference type="EMBL" id="KAJ6635334.1"/>
    </source>
</evidence>
<comment type="subcellular location">
    <subcellularLocation>
        <location evidence="1">Nucleus</location>
    </subcellularLocation>
</comment>
<keyword evidence="6" id="KW-0539">Nucleus</keyword>
<dbReference type="InterPro" id="IPR041664">
    <property type="entry name" value="AAA_16"/>
</dbReference>
<sequence>MQVISHTFETSRHEIIDRLLGYLREDTALPQSLFIYGSSGTGKTKIIASLLRQTIPNAIIVNCIECCSSKVLFETILNGIFNHKLSAANQYSPYVRCTNARDFFDALQHCDTSQSYVIMIDAAEKLGDMDKNILPIFLRLQELSDLNICCVLVSTLHIQMMTPTDGLEGTISIYWPQYSKKEILTIMMDKFEDHQAFVKKKLVSTNPSNVSDLEAIVDSMHITFFENYLHLFLNVTLQSCRNVRELLLTSRDCFQKYCEPVLNGSVDINDVQKLYRNIAEVLKSAMKKTYQSIEDSNETTSELDTSRMQQLELPFYAKYLLIAAFLASHNDAKLDKRLYMKNHGKQRKRVQDIKAKAVVNEKLSTQLGPKSFNLDRLFAIFYAIIDEKINMNCNLMSQIPSLVRLKLLTYVAGENNVMDGNARLQCNAGLDLIIKIGKSVGFNVSQHLCDFM</sequence>
<evidence type="ECO:0000259" key="9">
    <source>
        <dbReference type="Pfam" id="PF21639"/>
    </source>
</evidence>
<dbReference type="GO" id="GO:0006270">
    <property type="term" value="P:DNA replication initiation"/>
    <property type="evidence" value="ECO:0007669"/>
    <property type="project" value="TreeGrafter"/>
</dbReference>
<protein>
    <submittedName>
        <fullName evidence="10">Origin recognition complex subunit 5</fullName>
    </submittedName>
</protein>
<evidence type="ECO:0000256" key="1">
    <source>
        <dbReference type="ARBA" id="ARBA00004123"/>
    </source>
</evidence>
<keyword evidence="5" id="KW-0067">ATP-binding</keyword>
<gene>
    <name evidence="10" type="primary">Orc5</name>
    <name evidence="10" type="ORF">Bhyg_13919</name>
</gene>
<keyword evidence="3" id="KW-0235">DNA replication</keyword>
<dbReference type="SUPFAM" id="SSF52540">
    <property type="entry name" value="P-loop containing nucleoside triphosphate hydrolases"/>
    <property type="match status" value="1"/>
</dbReference>
<comment type="similarity">
    <text evidence="2">Belongs to the ORC5 family.</text>
</comment>
<evidence type="ECO:0000256" key="2">
    <source>
        <dbReference type="ARBA" id="ARBA00006269"/>
    </source>
</evidence>
<evidence type="ECO:0000256" key="4">
    <source>
        <dbReference type="ARBA" id="ARBA00022741"/>
    </source>
</evidence>
<reference evidence="10" key="1">
    <citation type="submission" date="2022-07" db="EMBL/GenBank/DDBJ databases">
        <authorList>
            <person name="Trinca V."/>
            <person name="Uliana J.V.C."/>
            <person name="Torres T.T."/>
            <person name="Ward R.J."/>
            <person name="Monesi N."/>
        </authorList>
    </citation>
    <scope>NUCLEOTIDE SEQUENCE</scope>
    <source>
        <strain evidence="10">HSMRA1968</strain>
        <tissue evidence="10">Whole embryos</tissue>
    </source>
</reference>
<dbReference type="InterPro" id="IPR020796">
    <property type="entry name" value="ORC5"/>
</dbReference>
<dbReference type="InterPro" id="IPR048866">
    <property type="entry name" value="ORC5_lid"/>
</dbReference>
<evidence type="ECO:0000256" key="3">
    <source>
        <dbReference type="ARBA" id="ARBA00022705"/>
    </source>
</evidence>
<organism evidence="10 11">
    <name type="scientific">Pseudolycoriella hygida</name>
    <dbReference type="NCBI Taxonomy" id="35572"/>
    <lineage>
        <taxon>Eukaryota</taxon>
        <taxon>Metazoa</taxon>
        <taxon>Ecdysozoa</taxon>
        <taxon>Arthropoda</taxon>
        <taxon>Hexapoda</taxon>
        <taxon>Insecta</taxon>
        <taxon>Pterygota</taxon>
        <taxon>Neoptera</taxon>
        <taxon>Endopterygota</taxon>
        <taxon>Diptera</taxon>
        <taxon>Nematocera</taxon>
        <taxon>Sciaroidea</taxon>
        <taxon>Sciaridae</taxon>
        <taxon>Pseudolycoriella</taxon>
    </lineage>
</organism>